<protein>
    <submittedName>
        <fullName evidence="1">Uncharacterized protein</fullName>
    </submittedName>
</protein>
<organism evidence="1 2">
    <name type="scientific">Hyalomma asiaticum</name>
    <name type="common">Tick</name>
    <dbReference type="NCBI Taxonomy" id="266040"/>
    <lineage>
        <taxon>Eukaryota</taxon>
        <taxon>Metazoa</taxon>
        <taxon>Ecdysozoa</taxon>
        <taxon>Arthropoda</taxon>
        <taxon>Chelicerata</taxon>
        <taxon>Arachnida</taxon>
        <taxon>Acari</taxon>
        <taxon>Parasitiformes</taxon>
        <taxon>Ixodida</taxon>
        <taxon>Ixodoidea</taxon>
        <taxon>Ixodidae</taxon>
        <taxon>Hyalomminae</taxon>
        <taxon>Hyalomma</taxon>
    </lineage>
</organism>
<reference evidence="1" key="1">
    <citation type="submission" date="2020-05" db="EMBL/GenBank/DDBJ databases">
        <title>Large-scale comparative analyses of tick genomes elucidate their genetic diversity and vector capacities.</title>
        <authorList>
            <person name="Jia N."/>
            <person name="Wang J."/>
            <person name="Shi W."/>
            <person name="Du L."/>
            <person name="Sun Y."/>
            <person name="Zhan W."/>
            <person name="Jiang J."/>
            <person name="Wang Q."/>
            <person name="Zhang B."/>
            <person name="Ji P."/>
            <person name="Sakyi L.B."/>
            <person name="Cui X."/>
            <person name="Yuan T."/>
            <person name="Jiang B."/>
            <person name="Yang W."/>
            <person name="Lam T.T.-Y."/>
            <person name="Chang Q."/>
            <person name="Ding S."/>
            <person name="Wang X."/>
            <person name="Zhu J."/>
            <person name="Ruan X."/>
            <person name="Zhao L."/>
            <person name="Wei J."/>
            <person name="Que T."/>
            <person name="Du C."/>
            <person name="Cheng J."/>
            <person name="Dai P."/>
            <person name="Han X."/>
            <person name="Huang E."/>
            <person name="Gao Y."/>
            <person name="Liu J."/>
            <person name="Shao H."/>
            <person name="Ye R."/>
            <person name="Li L."/>
            <person name="Wei W."/>
            <person name="Wang X."/>
            <person name="Wang C."/>
            <person name="Yang T."/>
            <person name="Huo Q."/>
            <person name="Li W."/>
            <person name="Guo W."/>
            <person name="Chen H."/>
            <person name="Zhou L."/>
            <person name="Ni X."/>
            <person name="Tian J."/>
            <person name="Zhou Y."/>
            <person name="Sheng Y."/>
            <person name="Liu T."/>
            <person name="Pan Y."/>
            <person name="Xia L."/>
            <person name="Li J."/>
            <person name="Zhao F."/>
            <person name="Cao W."/>
        </authorList>
    </citation>
    <scope>NUCLEOTIDE SEQUENCE</scope>
    <source>
        <strain evidence="1">Hyas-2018</strain>
    </source>
</reference>
<keyword evidence="2" id="KW-1185">Reference proteome</keyword>
<comment type="caution">
    <text evidence="1">The sequence shown here is derived from an EMBL/GenBank/DDBJ whole genome shotgun (WGS) entry which is preliminary data.</text>
</comment>
<accession>A0ACB7SMR5</accession>
<dbReference type="Proteomes" id="UP000821845">
    <property type="component" value="Chromosome 3"/>
</dbReference>
<sequence length="183" mass="21339">MLMGVLTYHVHRNMAAATACQFYEYSGDQSYEFISYGYRIVQLRRFSHTTKYLLVRPHRAVGPEGEFRDLEGRPGPFSWWSERSQALFRNATRCLGLPDSEELWRAAVSVRVSWDIFNLLRLDDDGNSLLKVGLTFENDVGRLFFIAYCFFLCAKEDRAQRHVDTFYVSIIFAVSRFPLSRHS</sequence>
<proteinExistence type="predicted"/>
<gene>
    <name evidence="1" type="ORF">HPB50_003144</name>
</gene>
<evidence type="ECO:0000313" key="1">
    <source>
        <dbReference type="EMBL" id="KAH6935059.1"/>
    </source>
</evidence>
<evidence type="ECO:0000313" key="2">
    <source>
        <dbReference type="Proteomes" id="UP000821845"/>
    </source>
</evidence>
<name>A0ACB7SMR5_HYAAI</name>
<dbReference type="EMBL" id="CM023483">
    <property type="protein sequence ID" value="KAH6935059.1"/>
    <property type="molecule type" value="Genomic_DNA"/>
</dbReference>